<dbReference type="PANTHER" id="PTHR33713:SF6">
    <property type="entry name" value="ANTITOXIN YEFM"/>
    <property type="match status" value="1"/>
</dbReference>
<dbReference type="SUPFAM" id="SSF143120">
    <property type="entry name" value="YefM-like"/>
    <property type="match status" value="1"/>
</dbReference>
<evidence type="ECO:0000313" key="3">
    <source>
        <dbReference type="EMBL" id="AUN30167.1"/>
    </source>
</evidence>
<dbReference type="NCBIfam" id="TIGR01552">
    <property type="entry name" value="phd_fam"/>
    <property type="match status" value="1"/>
</dbReference>
<evidence type="ECO:0000313" key="4">
    <source>
        <dbReference type="Proteomes" id="UP000234752"/>
    </source>
</evidence>
<dbReference type="Gene3D" id="6.10.250.330">
    <property type="match status" value="1"/>
</dbReference>
<dbReference type="Proteomes" id="UP000234752">
    <property type="component" value="Chromosome eg_1"/>
</dbReference>
<evidence type="ECO:0000256" key="1">
    <source>
        <dbReference type="ARBA" id="ARBA00009981"/>
    </source>
</evidence>
<dbReference type="Pfam" id="PF02604">
    <property type="entry name" value="PhdYeFM_antitox"/>
    <property type="match status" value="1"/>
</dbReference>
<comment type="similarity">
    <text evidence="1 2">Belongs to the phD/YefM antitoxin family.</text>
</comment>
<dbReference type="InterPro" id="IPR036165">
    <property type="entry name" value="YefM-like_sf"/>
</dbReference>
<comment type="function">
    <text evidence="2">Antitoxin component of a type II toxin-antitoxin (TA) system.</text>
</comment>
<accession>A0A2K9NAQ5</accession>
<dbReference type="AlphaFoldDB" id="A0A2K9NAQ5"/>
<dbReference type="Gene3D" id="3.40.1620.10">
    <property type="entry name" value="YefM-like domain"/>
    <property type="match status" value="1"/>
</dbReference>
<gene>
    <name evidence="3" type="ORF">C0V82_07915</name>
</gene>
<reference evidence="3 4" key="1">
    <citation type="submission" date="2017-12" db="EMBL/GenBank/DDBJ databases">
        <title>Genomes of bacteria within cyanobacterial aggregates.</title>
        <authorList>
            <person name="Cai H."/>
        </authorList>
    </citation>
    <scope>NUCLEOTIDE SEQUENCE [LARGE SCALE GENOMIC DNA]</scope>
    <source>
        <strain evidence="3 4">TH16</strain>
    </source>
</reference>
<sequence length="83" mass="9384">MDVVNYSTARQNLAGLMDKVTQDRTPVVVTRQGAEDVILMSMSEFEGWQETVHLLSSPANAEHLRRSMEQLDAGRIVEWNPPE</sequence>
<name>A0A2K9NAQ5_9PROT</name>
<dbReference type="OrthoDB" id="9802003at2"/>
<dbReference type="PANTHER" id="PTHR33713">
    <property type="entry name" value="ANTITOXIN YAFN-RELATED"/>
    <property type="match status" value="1"/>
</dbReference>
<proteinExistence type="inferred from homology"/>
<protein>
    <recommendedName>
        <fullName evidence="2">Antitoxin</fullName>
    </recommendedName>
</protein>
<keyword evidence="4" id="KW-1185">Reference proteome</keyword>
<dbReference type="InterPro" id="IPR006442">
    <property type="entry name" value="Antitoxin_Phd/YefM"/>
</dbReference>
<dbReference type="EMBL" id="CP025611">
    <property type="protein sequence ID" value="AUN30167.1"/>
    <property type="molecule type" value="Genomic_DNA"/>
</dbReference>
<dbReference type="RefSeq" id="WP_102111866.1">
    <property type="nucleotide sequence ID" value="NZ_BMGN01000002.1"/>
</dbReference>
<evidence type="ECO:0000256" key="2">
    <source>
        <dbReference type="RuleBase" id="RU362080"/>
    </source>
</evidence>
<organism evidence="3 4">
    <name type="scientific">Niveispirillum cyanobacteriorum</name>
    <dbReference type="NCBI Taxonomy" id="1612173"/>
    <lineage>
        <taxon>Bacteria</taxon>
        <taxon>Pseudomonadati</taxon>
        <taxon>Pseudomonadota</taxon>
        <taxon>Alphaproteobacteria</taxon>
        <taxon>Rhodospirillales</taxon>
        <taxon>Azospirillaceae</taxon>
        <taxon>Niveispirillum</taxon>
    </lineage>
</organism>
<dbReference type="InterPro" id="IPR051405">
    <property type="entry name" value="phD/YefM_antitoxin"/>
</dbReference>
<dbReference type="KEGG" id="ncb:C0V82_07915"/>